<feature type="transmembrane region" description="Helical" evidence="1">
    <location>
        <begin position="52"/>
        <end position="75"/>
    </location>
</feature>
<evidence type="ECO:0000313" key="3">
    <source>
        <dbReference type="Proteomes" id="UP000230251"/>
    </source>
</evidence>
<name>A0A2M8EP15_9BACT</name>
<feature type="transmembrane region" description="Helical" evidence="1">
    <location>
        <begin position="6"/>
        <end position="24"/>
    </location>
</feature>
<comment type="caution">
    <text evidence="2">The sequence shown here is derived from an EMBL/GenBank/DDBJ whole genome shotgun (WGS) entry which is preliminary data.</text>
</comment>
<feature type="transmembrane region" description="Helical" evidence="1">
    <location>
        <begin position="124"/>
        <end position="146"/>
    </location>
</feature>
<feature type="transmembrane region" description="Helical" evidence="1">
    <location>
        <begin position="87"/>
        <end position="112"/>
    </location>
</feature>
<accession>A0A2M8EP15</accession>
<organism evidence="2 3">
    <name type="scientific">Candidatus Uhrbacteria bacterium CG_4_9_14_0_2_um_filter_41_50</name>
    <dbReference type="NCBI Taxonomy" id="1975031"/>
    <lineage>
        <taxon>Bacteria</taxon>
        <taxon>Candidatus Uhriibacteriota</taxon>
    </lineage>
</organism>
<sequence>MEIFLGAALGTMIGLLLAFPAIILETSRRVKNLPLLIDVYTWRGKKLTDGEVFVVGLLLHLITAGLYGLLYVLFAKNDFFLFPHDPYSLLSMIVFALVLWFWINIVILPLIGLGFFGNKEGGTVWFETLISLLLEGSILWMIIQYYQPIYFV</sequence>
<keyword evidence="1" id="KW-1133">Transmembrane helix</keyword>
<proteinExistence type="predicted"/>
<keyword evidence="1" id="KW-0472">Membrane</keyword>
<dbReference type="EMBL" id="PFSI01000039">
    <property type="protein sequence ID" value="PJC24441.1"/>
    <property type="molecule type" value="Genomic_DNA"/>
</dbReference>
<reference evidence="3" key="1">
    <citation type="submission" date="2017-09" db="EMBL/GenBank/DDBJ databases">
        <title>Depth-based differentiation of microbial function through sediment-hosted aquifers and enrichment of novel symbionts in the deep terrestrial subsurface.</title>
        <authorList>
            <person name="Probst A.J."/>
            <person name="Ladd B."/>
            <person name="Jarett J.K."/>
            <person name="Geller-Mcgrath D.E."/>
            <person name="Sieber C.M.K."/>
            <person name="Emerson J.B."/>
            <person name="Anantharaman K."/>
            <person name="Thomas B.C."/>
            <person name="Malmstrom R."/>
            <person name="Stieglmeier M."/>
            <person name="Klingl A."/>
            <person name="Woyke T."/>
            <person name="Ryan C.M."/>
            <person name="Banfield J.F."/>
        </authorList>
    </citation>
    <scope>NUCLEOTIDE SEQUENCE [LARGE SCALE GENOMIC DNA]</scope>
</reference>
<evidence type="ECO:0008006" key="4">
    <source>
        <dbReference type="Google" id="ProtNLM"/>
    </source>
</evidence>
<gene>
    <name evidence="2" type="ORF">CO057_02780</name>
</gene>
<keyword evidence="1" id="KW-0812">Transmembrane</keyword>
<evidence type="ECO:0000256" key="1">
    <source>
        <dbReference type="SAM" id="Phobius"/>
    </source>
</evidence>
<dbReference type="Proteomes" id="UP000230251">
    <property type="component" value="Unassembled WGS sequence"/>
</dbReference>
<evidence type="ECO:0000313" key="2">
    <source>
        <dbReference type="EMBL" id="PJC24441.1"/>
    </source>
</evidence>
<dbReference type="AlphaFoldDB" id="A0A2M8EP15"/>
<protein>
    <recommendedName>
        <fullName evidence="4">DUF1440 domain-containing protein</fullName>
    </recommendedName>
</protein>